<feature type="transmembrane region" description="Helical" evidence="7">
    <location>
        <begin position="245"/>
        <end position="266"/>
    </location>
</feature>
<evidence type="ECO:0000256" key="2">
    <source>
        <dbReference type="ARBA" id="ARBA00006945"/>
    </source>
</evidence>
<evidence type="ECO:0000256" key="7">
    <source>
        <dbReference type="SAM" id="Phobius"/>
    </source>
</evidence>
<proteinExistence type="inferred from homology"/>
<keyword evidence="4 7" id="KW-1133">Transmembrane helix</keyword>
<feature type="transmembrane region" description="Helical" evidence="7">
    <location>
        <begin position="317"/>
        <end position="334"/>
    </location>
</feature>
<keyword evidence="3 7" id="KW-0812">Transmembrane</keyword>
<protein>
    <submittedName>
        <fullName evidence="8">G1986 protein</fullName>
    </submittedName>
</protein>
<feature type="transmembrane region" description="Helical" evidence="7">
    <location>
        <begin position="354"/>
        <end position="373"/>
    </location>
</feature>
<evidence type="ECO:0000313" key="8">
    <source>
        <dbReference type="EMBL" id="CAL5220039.1"/>
    </source>
</evidence>
<organism evidence="8 9">
    <name type="scientific">Coccomyxa viridis</name>
    <dbReference type="NCBI Taxonomy" id="1274662"/>
    <lineage>
        <taxon>Eukaryota</taxon>
        <taxon>Viridiplantae</taxon>
        <taxon>Chlorophyta</taxon>
        <taxon>core chlorophytes</taxon>
        <taxon>Trebouxiophyceae</taxon>
        <taxon>Trebouxiophyceae incertae sedis</taxon>
        <taxon>Coccomyxaceae</taxon>
        <taxon>Coccomyxa</taxon>
    </lineage>
</organism>
<evidence type="ECO:0000313" key="9">
    <source>
        <dbReference type="Proteomes" id="UP001497392"/>
    </source>
</evidence>
<evidence type="ECO:0000256" key="5">
    <source>
        <dbReference type="ARBA" id="ARBA00023136"/>
    </source>
</evidence>
<feature type="region of interest" description="Disordered" evidence="6">
    <location>
        <begin position="1"/>
        <end position="23"/>
    </location>
</feature>
<dbReference type="InterPro" id="IPR002995">
    <property type="entry name" value="Surf4"/>
</dbReference>
<gene>
    <name evidence="8" type="primary">g1986</name>
    <name evidence="8" type="ORF">VP750_LOCUS1698</name>
</gene>
<dbReference type="Pfam" id="PF02077">
    <property type="entry name" value="SURF4"/>
    <property type="match status" value="1"/>
</dbReference>
<comment type="similarity">
    <text evidence="2">Belongs to the SURF4 family.</text>
</comment>
<evidence type="ECO:0000256" key="4">
    <source>
        <dbReference type="ARBA" id="ARBA00022989"/>
    </source>
</evidence>
<dbReference type="EMBL" id="CAXHTA020000002">
    <property type="protein sequence ID" value="CAL5220039.1"/>
    <property type="molecule type" value="Genomic_DNA"/>
</dbReference>
<keyword evidence="5 7" id="KW-0472">Membrane</keyword>
<comment type="subcellular location">
    <subcellularLocation>
        <location evidence="1">Membrane</location>
        <topology evidence="1">Multi-pass membrane protein</topology>
    </subcellularLocation>
</comment>
<name>A0ABP1FN15_9CHLO</name>
<evidence type="ECO:0000256" key="1">
    <source>
        <dbReference type="ARBA" id="ARBA00004141"/>
    </source>
</evidence>
<keyword evidence="9" id="KW-1185">Reference proteome</keyword>
<accession>A0ABP1FN15</accession>
<evidence type="ECO:0000256" key="6">
    <source>
        <dbReference type="SAM" id="MobiDB-lite"/>
    </source>
</evidence>
<feature type="transmembrane region" description="Helical" evidence="7">
    <location>
        <begin position="139"/>
        <end position="162"/>
    </location>
</feature>
<reference evidence="8 9" key="1">
    <citation type="submission" date="2024-06" db="EMBL/GenBank/DDBJ databases">
        <authorList>
            <person name="Kraege A."/>
            <person name="Thomma B."/>
        </authorList>
    </citation>
    <scope>NUCLEOTIDE SEQUENCE [LARGE SCALE GENOMIC DNA]</scope>
</reference>
<sequence>MSQSQTFGSYDRATGPSKAQPGFKLDAHTLNKLKDQALRKAKLLQAKAARTTSENLDKAGLAARDIASSKSAHEASGKVWALWQRIEKSTVVTSLARMLVCLYFVNLVLEDYENYNFWNTPDMLTRRNMYPHRFAPMRYPYLGIFLFVPCAVLAALGIWVPFTASVMTLDMLWNSSELIWNQMLAMMQSGQRPNELVVKKLSMLGCVALVLAHSVKDMQDKLRGYHAGLLYVGNDRKEPGVRKSLVLLFGRLLITLLFLYVGWVQIYRVMQRDWALWSKLEYDSMWRRDGHDNNWLLVEFAMALPFAIGFKTAAVSRLLALTLVLEALTCWPVWVSWPSIQYKAHVRLHFVTNLGVAGGLILLQSFGAGRYTVDRLMQKKGE</sequence>
<comment type="caution">
    <text evidence="8">The sequence shown here is derived from an EMBL/GenBank/DDBJ whole genome shotgun (WGS) entry which is preliminary data.</text>
</comment>
<dbReference type="Proteomes" id="UP001497392">
    <property type="component" value="Unassembled WGS sequence"/>
</dbReference>
<evidence type="ECO:0000256" key="3">
    <source>
        <dbReference type="ARBA" id="ARBA00022692"/>
    </source>
</evidence>